<accession>A0A6S7KSB6</accession>
<dbReference type="Proteomes" id="UP001152795">
    <property type="component" value="Unassembled WGS sequence"/>
</dbReference>
<sequence length="108" mass="12181">ETAGNLCNARTLGLDTRVRNAATRLSDEKLLAKLSEGDIVAIEARYHKSCFIALYNKLRVTCSPLLADFENDILYVIVVTEVVEYIRECITSSEDITLVFKLREIKTL</sequence>
<dbReference type="PANTHER" id="PTHR47018">
    <property type="entry name" value="CXC DOMAIN-CONTAINING PROTEIN-RELATED"/>
    <property type="match status" value="1"/>
</dbReference>
<protein>
    <submittedName>
        <fullName evidence="1">Uncharacterized protein</fullName>
    </submittedName>
</protein>
<keyword evidence="2" id="KW-1185">Reference proteome</keyword>
<evidence type="ECO:0000313" key="2">
    <source>
        <dbReference type="Proteomes" id="UP001152795"/>
    </source>
</evidence>
<dbReference type="OrthoDB" id="5988189at2759"/>
<comment type="caution">
    <text evidence="1">The sequence shown here is derived from an EMBL/GenBank/DDBJ whole genome shotgun (WGS) entry which is preliminary data.</text>
</comment>
<feature type="non-terminal residue" evidence="1">
    <location>
        <position position="108"/>
    </location>
</feature>
<feature type="non-terminal residue" evidence="1">
    <location>
        <position position="1"/>
    </location>
</feature>
<reference evidence="1" key="1">
    <citation type="submission" date="2020-04" db="EMBL/GenBank/DDBJ databases">
        <authorList>
            <person name="Alioto T."/>
            <person name="Alioto T."/>
            <person name="Gomez Garrido J."/>
        </authorList>
    </citation>
    <scope>NUCLEOTIDE SEQUENCE</scope>
    <source>
        <strain evidence="1">A484AB</strain>
    </source>
</reference>
<proteinExistence type="predicted"/>
<evidence type="ECO:0000313" key="1">
    <source>
        <dbReference type="EMBL" id="CAB4045060.1"/>
    </source>
</evidence>
<organism evidence="1 2">
    <name type="scientific">Paramuricea clavata</name>
    <name type="common">Red gorgonian</name>
    <name type="synonym">Violescent sea-whip</name>
    <dbReference type="NCBI Taxonomy" id="317549"/>
    <lineage>
        <taxon>Eukaryota</taxon>
        <taxon>Metazoa</taxon>
        <taxon>Cnidaria</taxon>
        <taxon>Anthozoa</taxon>
        <taxon>Octocorallia</taxon>
        <taxon>Malacalcyonacea</taxon>
        <taxon>Plexauridae</taxon>
        <taxon>Paramuricea</taxon>
    </lineage>
</organism>
<gene>
    <name evidence="1" type="ORF">PACLA_8A061830</name>
</gene>
<dbReference type="EMBL" id="CACRXK020037459">
    <property type="protein sequence ID" value="CAB4045060.1"/>
    <property type="molecule type" value="Genomic_DNA"/>
</dbReference>
<name>A0A6S7KSB6_PARCT</name>
<dbReference type="AlphaFoldDB" id="A0A6S7KSB6"/>